<comment type="caution">
    <text evidence="1">The sequence shown here is derived from an EMBL/GenBank/DDBJ whole genome shotgun (WGS) entry which is preliminary data.</text>
</comment>
<protein>
    <submittedName>
        <fullName evidence="1">Uncharacterized protein</fullName>
    </submittedName>
</protein>
<keyword evidence="2" id="KW-1185">Reference proteome</keyword>
<reference evidence="1 2" key="1">
    <citation type="journal article" date="2020" name="Phytopathology">
        <title>Genome Sequence Resources of Colletotrichum truncatum, C. plurivorum, C. musicola, and C. sojae: Four Species Pathogenic to Soybean (Glycine max).</title>
        <authorList>
            <person name="Rogerio F."/>
            <person name="Boufleur T.R."/>
            <person name="Ciampi-Guillardi M."/>
            <person name="Sukno S.A."/>
            <person name="Thon M.R."/>
            <person name="Massola Junior N.S."/>
            <person name="Baroncelli R."/>
        </authorList>
    </citation>
    <scope>NUCLEOTIDE SEQUENCE [LARGE SCALE GENOMIC DNA]</scope>
    <source>
        <strain evidence="1 2">CMES1059</strain>
    </source>
</reference>
<dbReference type="EMBL" id="VUJX02000006">
    <property type="protein sequence ID" value="KAL0935619.1"/>
    <property type="molecule type" value="Genomic_DNA"/>
</dbReference>
<gene>
    <name evidence="1" type="ORF">CTRU02_210210</name>
</gene>
<name>A0ACC3YUR6_COLTU</name>
<evidence type="ECO:0000313" key="1">
    <source>
        <dbReference type="EMBL" id="KAL0935619.1"/>
    </source>
</evidence>
<dbReference type="Proteomes" id="UP000805649">
    <property type="component" value="Unassembled WGS sequence"/>
</dbReference>
<proteinExistence type="predicted"/>
<evidence type="ECO:0000313" key="2">
    <source>
        <dbReference type="Proteomes" id="UP000805649"/>
    </source>
</evidence>
<sequence>MGQWQFHEDLDQLYPAPRLGGAIVERDHDACTMVRSELLNRFQLIGVVHQITGADFYILVGGLQREDPRYWKAKSEITTVRVTLEIAAQVDRGHAVLTKPAVSSWLS</sequence>
<accession>A0ACC3YUR6</accession>
<organism evidence="1 2">
    <name type="scientific">Colletotrichum truncatum</name>
    <name type="common">Anthracnose fungus</name>
    <name type="synonym">Colletotrichum capsici</name>
    <dbReference type="NCBI Taxonomy" id="5467"/>
    <lineage>
        <taxon>Eukaryota</taxon>
        <taxon>Fungi</taxon>
        <taxon>Dikarya</taxon>
        <taxon>Ascomycota</taxon>
        <taxon>Pezizomycotina</taxon>
        <taxon>Sordariomycetes</taxon>
        <taxon>Hypocreomycetidae</taxon>
        <taxon>Glomerellales</taxon>
        <taxon>Glomerellaceae</taxon>
        <taxon>Colletotrichum</taxon>
        <taxon>Colletotrichum truncatum species complex</taxon>
    </lineage>
</organism>